<dbReference type="GeneID" id="18256736"/>
<dbReference type="GO" id="GO:0008270">
    <property type="term" value="F:zinc ion binding"/>
    <property type="evidence" value="ECO:0007669"/>
    <property type="project" value="InterPro"/>
</dbReference>
<dbReference type="RefSeq" id="XP_006693156.1">
    <property type="nucleotide sequence ID" value="XM_006693093.1"/>
</dbReference>
<evidence type="ECO:0000256" key="1">
    <source>
        <dbReference type="ARBA" id="ARBA00004173"/>
    </source>
</evidence>
<dbReference type="InterPro" id="IPR008925">
    <property type="entry name" value="aa_tRNA-synth_I_cd-bd_sf"/>
</dbReference>
<evidence type="ECO:0000256" key="5">
    <source>
        <dbReference type="ARBA" id="ARBA00022741"/>
    </source>
</evidence>
<evidence type="ECO:0000256" key="2">
    <source>
        <dbReference type="ARBA" id="ARBA00007894"/>
    </source>
</evidence>
<dbReference type="PANTHER" id="PTHR43311">
    <property type="entry name" value="GLUTAMATE--TRNA LIGASE"/>
    <property type="match status" value="1"/>
</dbReference>
<feature type="domain" description="Glutamyl/glutaminyl-tRNA synthetase class Ib catalytic" evidence="12">
    <location>
        <begin position="63"/>
        <end position="361"/>
    </location>
</feature>
<dbReference type="PRINTS" id="PR00987">
    <property type="entry name" value="TRNASYNTHGLU"/>
</dbReference>
<evidence type="ECO:0000256" key="11">
    <source>
        <dbReference type="RuleBase" id="RU363037"/>
    </source>
</evidence>
<comment type="subcellular location">
    <subcellularLocation>
        <location evidence="1">Mitochondrion</location>
    </subcellularLocation>
</comment>
<dbReference type="GO" id="GO:0004818">
    <property type="term" value="F:glutamate-tRNA ligase activity"/>
    <property type="evidence" value="ECO:0007669"/>
    <property type="project" value="UniProtKB-EC"/>
</dbReference>
<evidence type="ECO:0000256" key="8">
    <source>
        <dbReference type="ARBA" id="ARBA00023146"/>
    </source>
</evidence>
<dbReference type="Proteomes" id="UP000008066">
    <property type="component" value="Unassembled WGS sequence"/>
</dbReference>
<dbReference type="InterPro" id="IPR000924">
    <property type="entry name" value="Glu/Gln-tRNA-synth"/>
</dbReference>
<evidence type="ECO:0000259" key="12">
    <source>
        <dbReference type="Pfam" id="PF00749"/>
    </source>
</evidence>
<evidence type="ECO:0000256" key="9">
    <source>
        <dbReference type="ARBA" id="ARBA00030865"/>
    </source>
</evidence>
<gene>
    <name evidence="13" type="ORF">CTHT_0026980</name>
</gene>
<dbReference type="STRING" id="759272.G0S6V2"/>
<dbReference type="Gene3D" id="3.40.50.620">
    <property type="entry name" value="HUPs"/>
    <property type="match status" value="1"/>
</dbReference>
<keyword evidence="6 11" id="KW-0067">ATP-binding</keyword>
<evidence type="ECO:0000256" key="7">
    <source>
        <dbReference type="ARBA" id="ARBA00022917"/>
    </source>
</evidence>
<dbReference type="eggNOG" id="KOG1149">
    <property type="taxonomic scope" value="Eukaryota"/>
</dbReference>
<evidence type="ECO:0000256" key="10">
    <source>
        <dbReference type="ARBA" id="ARBA00072917"/>
    </source>
</evidence>
<keyword evidence="14" id="KW-1185">Reference proteome</keyword>
<keyword evidence="4 11" id="KW-0436">Ligase</keyword>
<sequence>MNQISPRSGHVLLRRAVPCAWAGKLFRTSSAQRLQCFSCASAQRIADRQVREDRFKLPDSPCRTRFAPSPTGYLHLGSLRTALFNYLLDRATGGQFILRIEDTDQTRLVPDAEEKLYEDLKWAGLSWDEGPDIQGPYGPYRQSERLPLHAEHANKLVREGKAYRCFCSPEALEEHKRQVHELGQPTLYPGTCRNIPLEESDRRAAAGERYAVRFKSSETPVMIHDIIYNRFRKKDPEDDYVILKRDGFPTYHFANVVDDRHMKITHVIRGAEWLISTPKHVELYSAFGWEPPKFAHLGLLVDQNRQKLSKRDNSANMAWYKESRILPVALLNFAAQLGWRGKGPQGNVMDLQEMVANFNLQFTKGDIIVSLQKLPHLQDKHLARLAPEDRKVSPAPQFQTHVLAPIKSAIAAIEESRRHSLPTIPSSIPASSLGEPLQTPRILSSPFEADLVRGLLGTRLNLDDPTARFSEAVAKLKYFIWQIPLDVLVARLKELELGSRLPVSESEPVPVKACDDKEKLVEAIGYMLEKVSAVDEGSWTREGLDKLLKDVLIGDGRMAGIYAGVVDDIQKLVFKLMRWALVASEPGLPIPHTMHVLGREQTLQRLGVAKSVVEEVVNIPEGHEDEMTEQ</sequence>
<evidence type="ECO:0000256" key="4">
    <source>
        <dbReference type="ARBA" id="ARBA00022598"/>
    </source>
</evidence>
<accession>G0S6V2</accession>
<dbReference type="FunFam" id="3.40.50.620:FF:000045">
    <property type="entry name" value="Glutamate--tRNA ligase, mitochondrial"/>
    <property type="match status" value="1"/>
</dbReference>
<protein>
    <recommendedName>
        <fullName evidence="10">Glutamate--tRNA ligase, mitochondrial</fullName>
        <ecNumber evidence="3">6.1.1.17</ecNumber>
    </recommendedName>
    <alternativeName>
        <fullName evidence="9">Glutamyl-tRNA synthetase</fullName>
    </alternativeName>
</protein>
<dbReference type="GO" id="GO:0006424">
    <property type="term" value="P:glutamyl-tRNA aminoacylation"/>
    <property type="evidence" value="ECO:0007669"/>
    <property type="project" value="InterPro"/>
</dbReference>
<evidence type="ECO:0000256" key="3">
    <source>
        <dbReference type="ARBA" id="ARBA00012835"/>
    </source>
</evidence>
<organism evidence="14">
    <name type="scientific">Chaetomium thermophilum (strain DSM 1495 / CBS 144.50 / IMI 039719)</name>
    <name type="common">Thermochaetoides thermophila</name>
    <dbReference type="NCBI Taxonomy" id="759272"/>
    <lineage>
        <taxon>Eukaryota</taxon>
        <taxon>Fungi</taxon>
        <taxon>Dikarya</taxon>
        <taxon>Ascomycota</taxon>
        <taxon>Pezizomycotina</taxon>
        <taxon>Sordariomycetes</taxon>
        <taxon>Sordariomycetidae</taxon>
        <taxon>Sordariales</taxon>
        <taxon>Chaetomiaceae</taxon>
        <taxon>Thermochaetoides</taxon>
    </lineage>
</organism>
<evidence type="ECO:0000256" key="6">
    <source>
        <dbReference type="ARBA" id="ARBA00022840"/>
    </source>
</evidence>
<dbReference type="GO" id="GO:0005524">
    <property type="term" value="F:ATP binding"/>
    <property type="evidence" value="ECO:0007669"/>
    <property type="project" value="UniProtKB-KW"/>
</dbReference>
<dbReference type="HOGENOM" id="CLU_015768_6_3_1"/>
<keyword evidence="5 11" id="KW-0547">Nucleotide-binding</keyword>
<dbReference type="InterPro" id="IPR033910">
    <property type="entry name" value="GluRS_core"/>
</dbReference>
<keyword evidence="8 11" id="KW-0030">Aminoacyl-tRNA synthetase</keyword>
<keyword evidence="7 11" id="KW-0648">Protein biosynthesis</keyword>
<dbReference type="SUPFAM" id="SSF52374">
    <property type="entry name" value="Nucleotidylyl transferase"/>
    <property type="match status" value="1"/>
</dbReference>
<dbReference type="InterPro" id="IPR020751">
    <property type="entry name" value="aa-tRNA-synth_I_codon-bd_sub2"/>
</dbReference>
<dbReference type="OrthoDB" id="428822at2759"/>
<proteinExistence type="inferred from homology"/>
<dbReference type="EMBL" id="GL988041">
    <property type="protein sequence ID" value="EGS20860.1"/>
    <property type="molecule type" value="Genomic_DNA"/>
</dbReference>
<dbReference type="CDD" id="cd00808">
    <property type="entry name" value="GluRS_core"/>
    <property type="match status" value="1"/>
</dbReference>
<dbReference type="PANTHER" id="PTHR43311:SF2">
    <property type="entry name" value="GLUTAMATE--TRNA LIGASE, MITOCHONDRIAL-RELATED"/>
    <property type="match status" value="1"/>
</dbReference>
<dbReference type="Gene3D" id="1.10.10.350">
    <property type="match status" value="1"/>
</dbReference>
<evidence type="ECO:0000313" key="13">
    <source>
        <dbReference type="EMBL" id="EGS20860.1"/>
    </source>
</evidence>
<dbReference type="InterPro" id="IPR014729">
    <property type="entry name" value="Rossmann-like_a/b/a_fold"/>
</dbReference>
<dbReference type="Pfam" id="PF00749">
    <property type="entry name" value="tRNA-synt_1c"/>
    <property type="match status" value="1"/>
</dbReference>
<dbReference type="GO" id="GO:0000049">
    <property type="term" value="F:tRNA binding"/>
    <property type="evidence" value="ECO:0007669"/>
    <property type="project" value="InterPro"/>
</dbReference>
<comment type="similarity">
    <text evidence="2">Belongs to the class-I aminoacyl-tRNA synthetase family. Glutamate--tRNA ligase type 1 subfamily.</text>
</comment>
<name>G0S6V2_CHATD</name>
<dbReference type="InterPro" id="IPR020058">
    <property type="entry name" value="Glu/Gln-tRNA-synth_Ib_cat-dom"/>
</dbReference>
<dbReference type="NCBIfam" id="TIGR00464">
    <property type="entry name" value="gltX_bact"/>
    <property type="match status" value="1"/>
</dbReference>
<dbReference type="HAMAP" id="MF_00022">
    <property type="entry name" value="Glu_tRNA_synth_type1"/>
    <property type="match status" value="1"/>
</dbReference>
<evidence type="ECO:0000313" key="14">
    <source>
        <dbReference type="Proteomes" id="UP000008066"/>
    </source>
</evidence>
<dbReference type="InterPro" id="IPR004527">
    <property type="entry name" value="Glu-tRNA-ligase_bac/mito"/>
</dbReference>
<dbReference type="InterPro" id="IPR049940">
    <property type="entry name" value="GluQ/Sye"/>
</dbReference>
<dbReference type="EC" id="6.1.1.17" evidence="3"/>
<dbReference type="GO" id="GO:0005739">
    <property type="term" value="C:mitochondrion"/>
    <property type="evidence" value="ECO:0007669"/>
    <property type="project" value="UniProtKB-SubCell"/>
</dbReference>
<dbReference type="OMA" id="DIIYNRF"/>
<reference evidence="13 14" key="1">
    <citation type="journal article" date="2011" name="Cell">
        <title>Insight into structure and assembly of the nuclear pore complex by utilizing the genome of a eukaryotic thermophile.</title>
        <authorList>
            <person name="Amlacher S."/>
            <person name="Sarges P."/>
            <person name="Flemming D."/>
            <person name="van Noort V."/>
            <person name="Kunze R."/>
            <person name="Devos D.P."/>
            <person name="Arumugam M."/>
            <person name="Bork P."/>
            <person name="Hurt E."/>
        </authorList>
    </citation>
    <scope>NUCLEOTIDE SEQUENCE [LARGE SCALE GENOMIC DNA]</scope>
    <source>
        <strain evidence="14">DSM 1495 / CBS 144.50 / IMI 039719</strain>
    </source>
</reference>
<dbReference type="AlphaFoldDB" id="G0S6V2"/>
<dbReference type="SUPFAM" id="SSF48163">
    <property type="entry name" value="An anticodon-binding domain of class I aminoacyl-tRNA synthetases"/>
    <property type="match status" value="1"/>
</dbReference>
<dbReference type="KEGG" id="cthr:CTHT_0026980"/>